<dbReference type="InterPro" id="IPR004045">
    <property type="entry name" value="Glutathione_S-Trfase_N"/>
</dbReference>
<dbReference type="Gene3D" id="1.20.1050.10">
    <property type="match status" value="1"/>
</dbReference>
<dbReference type="Proteomes" id="UP000064967">
    <property type="component" value="Chromosome"/>
</dbReference>
<dbReference type="Pfam" id="PF00043">
    <property type="entry name" value="GST_C"/>
    <property type="match status" value="1"/>
</dbReference>
<dbReference type="SUPFAM" id="SSF47616">
    <property type="entry name" value="GST C-terminal domain-like"/>
    <property type="match status" value="1"/>
</dbReference>
<dbReference type="GO" id="GO:0016740">
    <property type="term" value="F:transferase activity"/>
    <property type="evidence" value="ECO:0007669"/>
    <property type="project" value="UniProtKB-KW"/>
</dbReference>
<keyword evidence="6" id="KW-1185">Reference proteome</keyword>
<feature type="domain" description="GST N-terminal" evidence="3">
    <location>
        <begin position="1"/>
        <end position="80"/>
    </location>
</feature>
<dbReference type="OrthoDB" id="3828095at2"/>
<dbReference type="RefSeq" id="WP_146651651.1">
    <property type="nucleotide sequence ID" value="NZ_CP012333.1"/>
</dbReference>
<gene>
    <name evidence="5" type="ORF">AKJ09_07010</name>
</gene>
<dbReference type="FunFam" id="3.40.30.10:FF:000039">
    <property type="entry name" value="Glutathione S-transferase domain"/>
    <property type="match status" value="1"/>
</dbReference>
<evidence type="ECO:0000256" key="1">
    <source>
        <dbReference type="ARBA" id="ARBA00007409"/>
    </source>
</evidence>
<dbReference type="InterPro" id="IPR036249">
    <property type="entry name" value="Thioredoxin-like_sf"/>
</dbReference>
<dbReference type="Pfam" id="PF13417">
    <property type="entry name" value="GST_N_3"/>
    <property type="match status" value="1"/>
</dbReference>
<evidence type="ECO:0000259" key="3">
    <source>
        <dbReference type="PROSITE" id="PS50404"/>
    </source>
</evidence>
<feature type="domain" description="GST C-terminal" evidence="4">
    <location>
        <begin position="85"/>
        <end position="209"/>
    </location>
</feature>
<dbReference type="InterPro" id="IPR036282">
    <property type="entry name" value="Glutathione-S-Trfase_C_sf"/>
</dbReference>
<accession>A0A0K1Q3Y2</accession>
<dbReference type="PANTHER" id="PTHR44051">
    <property type="entry name" value="GLUTATHIONE S-TRANSFERASE-RELATED"/>
    <property type="match status" value="1"/>
</dbReference>
<organism evidence="5 6">
    <name type="scientific">Labilithrix luteola</name>
    <dbReference type="NCBI Taxonomy" id="1391654"/>
    <lineage>
        <taxon>Bacteria</taxon>
        <taxon>Pseudomonadati</taxon>
        <taxon>Myxococcota</taxon>
        <taxon>Polyangia</taxon>
        <taxon>Polyangiales</taxon>
        <taxon>Labilitrichaceae</taxon>
        <taxon>Labilithrix</taxon>
    </lineage>
</organism>
<dbReference type="SUPFAM" id="SSF52833">
    <property type="entry name" value="Thioredoxin-like"/>
    <property type="match status" value="1"/>
</dbReference>
<dbReference type="SFLD" id="SFLDG01150">
    <property type="entry name" value="Main.1:_Beta-like"/>
    <property type="match status" value="1"/>
</dbReference>
<evidence type="ECO:0000256" key="2">
    <source>
        <dbReference type="ARBA" id="ARBA00022679"/>
    </source>
</evidence>
<sequence length="209" mass="22732">MKLYSFPFSPNCQKVIAVAHEVGTPLQLVPVDLFKGESRTPGMLSKNPNGKVPILEDGDFVLWESTAMIAYIAAKAGRTDLLPATPRERAEVDRWTAWQGAHFGPAVRKVAYERIVKKLVGRGAPDEAVVKAGTEEFAMFAGVLDQSLGGKEYLCGRLTIADFDLTPYAALTAGCGLDFGPYPKAKAWLQRMTSRESVKKTLDAAREAA</sequence>
<dbReference type="PROSITE" id="PS50405">
    <property type="entry name" value="GST_CTER"/>
    <property type="match status" value="1"/>
</dbReference>
<dbReference type="SFLD" id="SFLDS00019">
    <property type="entry name" value="Glutathione_Transferase_(cytos"/>
    <property type="match status" value="1"/>
</dbReference>
<dbReference type="STRING" id="1391654.AKJ09_07010"/>
<evidence type="ECO:0000259" key="4">
    <source>
        <dbReference type="PROSITE" id="PS50405"/>
    </source>
</evidence>
<dbReference type="PROSITE" id="PS50404">
    <property type="entry name" value="GST_NTER"/>
    <property type="match status" value="1"/>
</dbReference>
<dbReference type="InterPro" id="IPR010987">
    <property type="entry name" value="Glutathione-S-Trfase_C-like"/>
</dbReference>
<keyword evidence="2 5" id="KW-0808">Transferase</keyword>
<evidence type="ECO:0000313" key="6">
    <source>
        <dbReference type="Proteomes" id="UP000064967"/>
    </source>
</evidence>
<comment type="similarity">
    <text evidence="1">Belongs to the GST superfamily.</text>
</comment>
<dbReference type="SFLD" id="SFLDG00358">
    <property type="entry name" value="Main_(cytGST)"/>
    <property type="match status" value="1"/>
</dbReference>
<dbReference type="PANTHER" id="PTHR44051:SF2">
    <property type="entry name" value="HYPOTHETICAL GLUTATHIONE S-TRANSFERASE LIKE PROTEIN"/>
    <property type="match status" value="1"/>
</dbReference>
<dbReference type="CDD" id="cd00570">
    <property type="entry name" value="GST_N_family"/>
    <property type="match status" value="1"/>
</dbReference>
<proteinExistence type="inferred from homology"/>
<name>A0A0K1Q3Y2_9BACT</name>
<dbReference type="KEGG" id="llu:AKJ09_07010"/>
<dbReference type="Gene3D" id="3.40.30.10">
    <property type="entry name" value="Glutaredoxin"/>
    <property type="match status" value="1"/>
</dbReference>
<dbReference type="EMBL" id="CP012333">
    <property type="protein sequence ID" value="AKV00347.1"/>
    <property type="molecule type" value="Genomic_DNA"/>
</dbReference>
<evidence type="ECO:0000313" key="5">
    <source>
        <dbReference type="EMBL" id="AKV00347.1"/>
    </source>
</evidence>
<dbReference type="InterPro" id="IPR004046">
    <property type="entry name" value="GST_C"/>
</dbReference>
<dbReference type="AlphaFoldDB" id="A0A0K1Q3Y2"/>
<reference evidence="5 6" key="1">
    <citation type="submission" date="2015-08" db="EMBL/GenBank/DDBJ databases">
        <authorList>
            <person name="Babu N.S."/>
            <person name="Beckwith C.J."/>
            <person name="Beseler K.G."/>
            <person name="Brison A."/>
            <person name="Carone J.V."/>
            <person name="Caskin T.P."/>
            <person name="Diamond M."/>
            <person name="Durham M.E."/>
            <person name="Foxe J.M."/>
            <person name="Go M."/>
            <person name="Henderson B.A."/>
            <person name="Jones I.B."/>
            <person name="McGettigan J.A."/>
            <person name="Micheletti S.J."/>
            <person name="Nasrallah M.E."/>
            <person name="Ortiz D."/>
            <person name="Piller C.R."/>
            <person name="Privatt S.R."/>
            <person name="Schneider S.L."/>
            <person name="Sharp S."/>
            <person name="Smith T.C."/>
            <person name="Stanton J.D."/>
            <person name="Ullery H.E."/>
            <person name="Wilson R.J."/>
            <person name="Serrano M.G."/>
            <person name="Buck G."/>
            <person name="Lee V."/>
            <person name="Wang Y."/>
            <person name="Carvalho R."/>
            <person name="Voegtly L."/>
            <person name="Shi R."/>
            <person name="Duckworth R."/>
            <person name="Johnson A."/>
            <person name="Loviza R."/>
            <person name="Walstead R."/>
            <person name="Shah Z."/>
            <person name="Kiflezghi M."/>
            <person name="Wade K."/>
            <person name="Ball S.L."/>
            <person name="Bradley K.W."/>
            <person name="Asai D.J."/>
            <person name="Bowman C.A."/>
            <person name="Russell D.A."/>
            <person name="Pope W.H."/>
            <person name="Jacobs-Sera D."/>
            <person name="Hendrix R.W."/>
            <person name="Hatfull G.F."/>
        </authorList>
    </citation>
    <scope>NUCLEOTIDE SEQUENCE [LARGE SCALE GENOMIC DNA]</scope>
    <source>
        <strain evidence="5 6">DSM 27648</strain>
    </source>
</reference>
<dbReference type="InterPro" id="IPR040079">
    <property type="entry name" value="Glutathione_S-Trfase"/>
</dbReference>
<protein>
    <submittedName>
        <fullName evidence="5">Putative glutathione S-transferase-like protein</fullName>
    </submittedName>
</protein>